<evidence type="ECO:0000313" key="3">
    <source>
        <dbReference type="Proteomes" id="UP001497516"/>
    </source>
</evidence>
<keyword evidence="3" id="KW-1185">Reference proteome</keyword>
<organism evidence="2 3">
    <name type="scientific">Linum trigynum</name>
    <dbReference type="NCBI Taxonomy" id="586398"/>
    <lineage>
        <taxon>Eukaryota</taxon>
        <taxon>Viridiplantae</taxon>
        <taxon>Streptophyta</taxon>
        <taxon>Embryophyta</taxon>
        <taxon>Tracheophyta</taxon>
        <taxon>Spermatophyta</taxon>
        <taxon>Magnoliopsida</taxon>
        <taxon>eudicotyledons</taxon>
        <taxon>Gunneridae</taxon>
        <taxon>Pentapetalae</taxon>
        <taxon>rosids</taxon>
        <taxon>fabids</taxon>
        <taxon>Malpighiales</taxon>
        <taxon>Linaceae</taxon>
        <taxon>Linum</taxon>
    </lineage>
</organism>
<feature type="region of interest" description="Disordered" evidence="1">
    <location>
        <begin position="1"/>
        <end position="84"/>
    </location>
</feature>
<gene>
    <name evidence="2" type="ORF">LTRI10_LOCUS7575</name>
</gene>
<evidence type="ECO:0000313" key="2">
    <source>
        <dbReference type="EMBL" id="CAL1360121.1"/>
    </source>
</evidence>
<name>A0AAV2CX37_9ROSI</name>
<evidence type="ECO:0000256" key="1">
    <source>
        <dbReference type="SAM" id="MobiDB-lite"/>
    </source>
</evidence>
<reference evidence="2 3" key="1">
    <citation type="submission" date="2024-04" db="EMBL/GenBank/DDBJ databases">
        <authorList>
            <person name="Fracassetti M."/>
        </authorList>
    </citation>
    <scope>NUCLEOTIDE SEQUENCE [LARGE SCALE GENOMIC DNA]</scope>
</reference>
<dbReference type="AlphaFoldDB" id="A0AAV2CX37"/>
<dbReference type="Proteomes" id="UP001497516">
    <property type="component" value="Chromosome 10"/>
</dbReference>
<proteinExistence type="predicted"/>
<dbReference type="EMBL" id="OZ034814">
    <property type="protein sequence ID" value="CAL1360121.1"/>
    <property type="molecule type" value="Genomic_DNA"/>
</dbReference>
<feature type="compositionally biased region" description="Polar residues" evidence="1">
    <location>
        <begin position="1"/>
        <end position="10"/>
    </location>
</feature>
<protein>
    <submittedName>
        <fullName evidence="2">Uncharacterized protein</fullName>
    </submittedName>
</protein>
<sequence length="84" mass="8688">MNSTSDSCSELSREGETPLADDEDRDGATLGSVEQLDHTAEGFAETASEHPSPPVADSSPSGLADLPHPPLSSLASPQLSSFFC</sequence>
<feature type="compositionally biased region" description="Low complexity" evidence="1">
    <location>
        <begin position="71"/>
        <end position="84"/>
    </location>
</feature>
<accession>A0AAV2CX37</accession>